<accession>A0A2S1LRS3</accession>
<sequence>MIKISNGSLSELLKAAATGPFMQAEIYSLTGLGNVRVTCNWAYSALNIDPSNGAEFLWQFNKVDDNNISLSPVSSCIDKTIYASVRDDNGYYLKVQAPFSADWITEVRRDEIIALKMHDLNVAELKGFNGAFFFLDNGMSSYQNHSGYCIRSIGRTFDQNMQWYLKIKRSLQDGIDFSYSDHSLGTVKNQLDNCGIQLDDATLNTLVTQLNSH</sequence>
<evidence type="ECO:0000313" key="2">
    <source>
        <dbReference type="Proteomes" id="UP000244677"/>
    </source>
</evidence>
<proteinExistence type="predicted"/>
<gene>
    <name evidence="1" type="ORF">FK004_14550</name>
</gene>
<dbReference type="RefSeq" id="WP_108737885.1">
    <property type="nucleotide sequence ID" value="NZ_CP020919.1"/>
</dbReference>
<dbReference type="AlphaFoldDB" id="A0A2S1LRS3"/>
<name>A0A2S1LRS3_9FLAO</name>
<keyword evidence="2" id="KW-1185">Reference proteome</keyword>
<reference evidence="1 2" key="1">
    <citation type="submission" date="2017-04" db="EMBL/GenBank/DDBJ databases">
        <title>Complete genome sequence of Flavobacterium kingsejong AJ004.</title>
        <authorList>
            <person name="Lee P.C."/>
        </authorList>
    </citation>
    <scope>NUCLEOTIDE SEQUENCE [LARGE SCALE GENOMIC DNA]</scope>
    <source>
        <strain evidence="1 2">AJ004</strain>
    </source>
</reference>
<evidence type="ECO:0000313" key="1">
    <source>
        <dbReference type="EMBL" id="AWG26361.1"/>
    </source>
</evidence>
<dbReference type="EMBL" id="CP020919">
    <property type="protein sequence ID" value="AWG26361.1"/>
    <property type="molecule type" value="Genomic_DNA"/>
</dbReference>
<dbReference type="OrthoDB" id="1492130at2"/>
<dbReference type="Proteomes" id="UP000244677">
    <property type="component" value="Chromosome"/>
</dbReference>
<dbReference type="KEGG" id="fki:FK004_14550"/>
<organism evidence="1 2">
    <name type="scientific">Flavobacterium kingsejongi</name>
    <dbReference type="NCBI Taxonomy" id="1678728"/>
    <lineage>
        <taxon>Bacteria</taxon>
        <taxon>Pseudomonadati</taxon>
        <taxon>Bacteroidota</taxon>
        <taxon>Flavobacteriia</taxon>
        <taxon>Flavobacteriales</taxon>
        <taxon>Flavobacteriaceae</taxon>
        <taxon>Flavobacterium</taxon>
    </lineage>
</organism>
<protein>
    <submittedName>
        <fullName evidence="1">Uncharacterized protein</fullName>
    </submittedName>
</protein>